<dbReference type="Pfam" id="PF00400">
    <property type="entry name" value="WD40"/>
    <property type="match status" value="2"/>
</dbReference>
<dbReference type="SMART" id="SM00320">
    <property type="entry name" value="WD40"/>
    <property type="match status" value="2"/>
</dbReference>
<evidence type="ECO:0000313" key="3">
    <source>
        <dbReference type="EMBL" id="KAF0713071.1"/>
    </source>
</evidence>
<evidence type="ECO:0000313" key="4">
    <source>
        <dbReference type="Proteomes" id="UP000469452"/>
    </source>
</evidence>
<feature type="chain" id="PRO_5025370246" evidence="2">
    <location>
        <begin position="26"/>
        <end position="119"/>
    </location>
</feature>
<comment type="caution">
    <text evidence="3">The sequence shown here is derived from an EMBL/GenBank/DDBJ whole genome shotgun (WGS) entry which is preliminary data.</text>
</comment>
<dbReference type="Gene3D" id="2.130.10.10">
    <property type="entry name" value="YVTN repeat-like/Quinoprotein amine dehydrogenase"/>
    <property type="match status" value="1"/>
</dbReference>
<accession>A0A6A4ZMP1</accession>
<dbReference type="InterPro" id="IPR001680">
    <property type="entry name" value="WD40_rpt"/>
</dbReference>
<evidence type="ECO:0000256" key="1">
    <source>
        <dbReference type="PROSITE-ProRule" id="PRU00221"/>
    </source>
</evidence>
<dbReference type="Proteomes" id="UP000469452">
    <property type="component" value="Unassembled WGS sequence"/>
</dbReference>
<protein>
    <submittedName>
        <fullName evidence="3">Uncharacterized protein</fullName>
    </submittedName>
</protein>
<dbReference type="InterPro" id="IPR015943">
    <property type="entry name" value="WD40/YVTN_repeat-like_dom_sf"/>
</dbReference>
<feature type="repeat" description="WD" evidence="1">
    <location>
        <begin position="23"/>
        <end position="55"/>
    </location>
</feature>
<dbReference type="AlphaFoldDB" id="A0A6A4ZMP1"/>
<dbReference type="EMBL" id="VJMI01017633">
    <property type="protein sequence ID" value="KAF0713071.1"/>
    <property type="molecule type" value="Genomic_DNA"/>
</dbReference>
<keyword evidence="2" id="KW-0732">Signal</keyword>
<dbReference type="InterPro" id="IPR036322">
    <property type="entry name" value="WD40_repeat_dom_sf"/>
</dbReference>
<dbReference type="SUPFAM" id="SSF50978">
    <property type="entry name" value="WD40 repeat-like"/>
    <property type="match status" value="1"/>
</dbReference>
<gene>
    <name evidence="3" type="ORF">AaE_011870</name>
</gene>
<sequence length="119" mass="13278">MTFDLSAMCFFCFALSCTQTYGVDAHESDIKCLAYSHSLSLVATGSNDGHIKIWDFVYFLLEQQHHTTSEVNCLVFVEPFPVLVSGHENGDVHVYTVRPAAIPQLLFTFSSYVTTTTTN</sequence>
<proteinExistence type="predicted"/>
<organism evidence="3 4">
    <name type="scientific">Aphanomyces astaci</name>
    <name type="common">Crayfish plague agent</name>
    <dbReference type="NCBI Taxonomy" id="112090"/>
    <lineage>
        <taxon>Eukaryota</taxon>
        <taxon>Sar</taxon>
        <taxon>Stramenopiles</taxon>
        <taxon>Oomycota</taxon>
        <taxon>Saprolegniomycetes</taxon>
        <taxon>Saprolegniales</taxon>
        <taxon>Verrucalvaceae</taxon>
        <taxon>Aphanomyces</taxon>
    </lineage>
</organism>
<dbReference type="PROSITE" id="PS50294">
    <property type="entry name" value="WD_REPEATS_REGION"/>
    <property type="match status" value="1"/>
</dbReference>
<name>A0A6A4ZMP1_APHAT</name>
<feature type="signal peptide" evidence="2">
    <location>
        <begin position="1"/>
        <end position="25"/>
    </location>
</feature>
<evidence type="ECO:0000256" key="2">
    <source>
        <dbReference type="SAM" id="SignalP"/>
    </source>
</evidence>
<dbReference type="InterPro" id="IPR051959">
    <property type="entry name" value="PAK1-Kinase_Regulator"/>
</dbReference>
<reference evidence="3 4" key="1">
    <citation type="submission" date="2019-06" db="EMBL/GenBank/DDBJ databases">
        <title>Genomics analysis of Aphanomyces spp. identifies a new class of oomycete effector associated with host adaptation.</title>
        <authorList>
            <person name="Gaulin E."/>
        </authorList>
    </citation>
    <scope>NUCLEOTIDE SEQUENCE [LARGE SCALE GENOMIC DNA]</scope>
    <source>
        <strain evidence="3 4">E</strain>
    </source>
</reference>
<dbReference type="PANTHER" id="PTHR44675">
    <property type="entry name" value="PAK1 INTERACTING PROTEIN 1"/>
    <property type="match status" value="1"/>
</dbReference>
<dbReference type="PANTHER" id="PTHR44675:SF1">
    <property type="entry name" value="P21-ACTIVATED PROTEIN KINASE-INTERACTING PROTEIN 1"/>
    <property type="match status" value="1"/>
</dbReference>
<dbReference type="PROSITE" id="PS50082">
    <property type="entry name" value="WD_REPEATS_2"/>
    <property type="match status" value="1"/>
</dbReference>
<keyword evidence="1" id="KW-0853">WD repeat</keyword>